<dbReference type="EMBL" id="JH159159">
    <property type="protein sequence ID" value="EGZ09887.1"/>
    <property type="molecule type" value="Genomic_DNA"/>
</dbReference>
<evidence type="ECO:0000313" key="2">
    <source>
        <dbReference type="Proteomes" id="UP000002640"/>
    </source>
</evidence>
<accession>G5A2J7</accession>
<organism evidence="1 2">
    <name type="scientific">Phytophthora sojae (strain P6497)</name>
    <name type="common">Soybean stem and root rot agent</name>
    <name type="synonym">Phytophthora megasperma f. sp. glycines</name>
    <dbReference type="NCBI Taxonomy" id="1094619"/>
    <lineage>
        <taxon>Eukaryota</taxon>
        <taxon>Sar</taxon>
        <taxon>Stramenopiles</taxon>
        <taxon>Oomycota</taxon>
        <taxon>Peronosporomycetes</taxon>
        <taxon>Peronosporales</taxon>
        <taxon>Peronosporaceae</taxon>
        <taxon>Phytophthora</taxon>
    </lineage>
</organism>
<dbReference type="AlphaFoldDB" id="G5A2J7"/>
<proteinExistence type="predicted"/>
<dbReference type="InParanoid" id="G5A2J7"/>
<keyword evidence="2" id="KW-1185">Reference proteome</keyword>
<feature type="non-terminal residue" evidence="1">
    <location>
        <position position="1"/>
    </location>
</feature>
<sequence>GNTYRANIFVWQAILMLADGSVRYEDTTWAAVLRSPSSSMESIVALVCQSELKTKAGYSNVADLKSLAMAAARECLDITLSTTEDMLLSESLSESSHKLPSCITQLHTLMCIGL</sequence>
<dbReference type="GeneID" id="20660549"/>
<reference evidence="1 2" key="1">
    <citation type="journal article" date="2006" name="Science">
        <title>Phytophthora genome sequences uncover evolutionary origins and mechanisms of pathogenesis.</title>
        <authorList>
            <person name="Tyler B.M."/>
            <person name="Tripathy S."/>
            <person name="Zhang X."/>
            <person name="Dehal P."/>
            <person name="Jiang R.H."/>
            <person name="Aerts A."/>
            <person name="Arredondo F.D."/>
            <person name="Baxter L."/>
            <person name="Bensasson D."/>
            <person name="Beynon J.L."/>
            <person name="Chapman J."/>
            <person name="Damasceno C.M."/>
            <person name="Dorrance A.E."/>
            <person name="Dou D."/>
            <person name="Dickerman A.W."/>
            <person name="Dubchak I.L."/>
            <person name="Garbelotto M."/>
            <person name="Gijzen M."/>
            <person name="Gordon S.G."/>
            <person name="Govers F."/>
            <person name="Grunwald N.J."/>
            <person name="Huang W."/>
            <person name="Ivors K.L."/>
            <person name="Jones R.W."/>
            <person name="Kamoun S."/>
            <person name="Krampis K."/>
            <person name="Lamour K.H."/>
            <person name="Lee M.K."/>
            <person name="McDonald W.H."/>
            <person name="Medina M."/>
            <person name="Meijer H.J."/>
            <person name="Nordberg E.K."/>
            <person name="Maclean D.J."/>
            <person name="Ospina-Giraldo M.D."/>
            <person name="Morris P.F."/>
            <person name="Phuntumart V."/>
            <person name="Putnam N.H."/>
            <person name="Rash S."/>
            <person name="Rose J.K."/>
            <person name="Sakihama Y."/>
            <person name="Salamov A.A."/>
            <person name="Savidor A."/>
            <person name="Scheuring C.F."/>
            <person name="Smith B.M."/>
            <person name="Sobral B.W."/>
            <person name="Terry A."/>
            <person name="Torto-Alalibo T.A."/>
            <person name="Win J."/>
            <person name="Xu Z."/>
            <person name="Zhang H."/>
            <person name="Grigoriev I.V."/>
            <person name="Rokhsar D.S."/>
            <person name="Boore J.L."/>
        </authorList>
    </citation>
    <scope>NUCLEOTIDE SEQUENCE [LARGE SCALE GENOMIC DNA]</scope>
    <source>
        <strain evidence="1 2">P6497</strain>
    </source>
</reference>
<gene>
    <name evidence="1" type="ORF">PHYSODRAFT_522705</name>
</gene>
<dbReference type="KEGG" id="psoj:PHYSODRAFT_522705"/>
<dbReference type="RefSeq" id="XP_009534748.1">
    <property type="nucleotide sequence ID" value="XM_009536453.1"/>
</dbReference>
<name>G5A2J7_PHYSP</name>
<dbReference type="Proteomes" id="UP000002640">
    <property type="component" value="Unassembled WGS sequence"/>
</dbReference>
<protein>
    <submittedName>
        <fullName evidence="1">Uncharacterized protein</fullName>
    </submittedName>
</protein>
<evidence type="ECO:0000313" key="1">
    <source>
        <dbReference type="EMBL" id="EGZ09887.1"/>
    </source>
</evidence>